<proteinExistence type="predicted"/>
<gene>
    <name evidence="2" type="ORF">FAZ95_12465</name>
</gene>
<feature type="region of interest" description="Disordered" evidence="1">
    <location>
        <begin position="1"/>
        <end position="67"/>
    </location>
</feature>
<evidence type="ECO:0000313" key="2">
    <source>
        <dbReference type="EMBL" id="QCP51757.1"/>
    </source>
</evidence>
<dbReference type="Proteomes" id="UP000298656">
    <property type="component" value="Chromosome 1"/>
</dbReference>
<sequence length="67" mass="7001">MVALVPVAHAEQGDAEDRALTEQMMKQADSPQTKPLQAQSDSAYGNSGNGISQSGQSVSKEPNNNGQ</sequence>
<evidence type="ECO:0000256" key="1">
    <source>
        <dbReference type="SAM" id="MobiDB-lite"/>
    </source>
</evidence>
<keyword evidence="3" id="KW-1185">Reference proteome</keyword>
<dbReference type="AlphaFoldDB" id="A0A4P8IUA5"/>
<name>A0A4P8IUA5_9BURK</name>
<dbReference type="OrthoDB" id="9903944at2"/>
<organism evidence="2 3">
    <name type="scientific">Trinickia violacea</name>
    <dbReference type="NCBI Taxonomy" id="2571746"/>
    <lineage>
        <taxon>Bacteria</taxon>
        <taxon>Pseudomonadati</taxon>
        <taxon>Pseudomonadota</taxon>
        <taxon>Betaproteobacteria</taxon>
        <taxon>Burkholderiales</taxon>
        <taxon>Burkholderiaceae</taxon>
        <taxon>Trinickia</taxon>
    </lineage>
</organism>
<feature type="compositionally biased region" description="Polar residues" evidence="1">
    <location>
        <begin position="29"/>
        <end position="44"/>
    </location>
</feature>
<reference evidence="2 3" key="1">
    <citation type="submission" date="2019-05" db="EMBL/GenBank/DDBJ databases">
        <title>Burkholderia sp. DHOD12, isolated from subtropical forest soil.</title>
        <authorList>
            <person name="Gao Z.-H."/>
            <person name="Qiu L.-H."/>
        </authorList>
    </citation>
    <scope>NUCLEOTIDE SEQUENCE [LARGE SCALE GENOMIC DNA]</scope>
    <source>
        <strain evidence="2 3">DHOD12</strain>
    </source>
</reference>
<protein>
    <submittedName>
        <fullName evidence="2">Uncharacterized protein</fullName>
    </submittedName>
</protein>
<feature type="compositionally biased region" description="Low complexity" evidence="1">
    <location>
        <begin position="45"/>
        <end position="57"/>
    </location>
</feature>
<dbReference type="EMBL" id="CP040077">
    <property type="protein sequence ID" value="QCP51757.1"/>
    <property type="molecule type" value="Genomic_DNA"/>
</dbReference>
<dbReference type="KEGG" id="tvl:FAZ95_12465"/>
<evidence type="ECO:0000313" key="3">
    <source>
        <dbReference type="Proteomes" id="UP000298656"/>
    </source>
</evidence>
<accession>A0A4P8IUA5</accession>
<feature type="compositionally biased region" description="Polar residues" evidence="1">
    <location>
        <begin position="58"/>
        <end position="67"/>
    </location>
</feature>
<feature type="compositionally biased region" description="Basic and acidic residues" evidence="1">
    <location>
        <begin position="11"/>
        <end position="20"/>
    </location>
</feature>